<proteinExistence type="predicted"/>
<name>A0A222E3Z5_9RHOB</name>
<keyword evidence="2" id="KW-1133">Transmembrane helix</keyword>
<keyword evidence="2" id="KW-0812">Transmembrane</keyword>
<evidence type="ECO:0000313" key="5">
    <source>
        <dbReference type="Proteomes" id="UP000203589"/>
    </source>
</evidence>
<dbReference type="AlphaFoldDB" id="A0A222E3Z5"/>
<reference evidence="4 5" key="1">
    <citation type="submission" date="2017-07" db="EMBL/GenBank/DDBJ databases">
        <title>Genome Sequence of Antarctobacter heliothermus Strain SMS3 Isolated from a culture of the Diatom Skeletonema marinoi.</title>
        <authorList>
            <person name="Topel M."/>
            <person name="Pinder M.I.M."/>
            <person name="Johansson O.N."/>
            <person name="Kourtchenko O."/>
            <person name="Godhe A."/>
            <person name="Clarke A.K."/>
        </authorList>
    </citation>
    <scope>NUCLEOTIDE SEQUENCE [LARGE SCALE GENOMIC DNA]</scope>
    <source>
        <strain evidence="4 5">SMS3</strain>
    </source>
</reference>
<dbReference type="OrthoDB" id="7522752at2"/>
<feature type="region of interest" description="Disordered" evidence="1">
    <location>
        <begin position="377"/>
        <end position="397"/>
    </location>
</feature>
<keyword evidence="2" id="KW-0472">Membrane</keyword>
<accession>A0A222E3Z5</accession>
<evidence type="ECO:0000313" key="4">
    <source>
        <dbReference type="EMBL" id="ASP20882.1"/>
    </source>
</evidence>
<keyword evidence="5" id="KW-1185">Reference proteome</keyword>
<feature type="domain" description="Putative Flp pilus-assembly TadG-like N-terminal" evidence="3">
    <location>
        <begin position="20"/>
        <end position="65"/>
    </location>
</feature>
<dbReference type="SUPFAM" id="SSF53300">
    <property type="entry name" value="vWA-like"/>
    <property type="match status" value="1"/>
</dbReference>
<dbReference type="Pfam" id="PF13400">
    <property type="entry name" value="Tad"/>
    <property type="match status" value="1"/>
</dbReference>
<organism evidence="4 5">
    <name type="scientific">Antarctobacter heliothermus</name>
    <dbReference type="NCBI Taxonomy" id="74033"/>
    <lineage>
        <taxon>Bacteria</taxon>
        <taxon>Pseudomonadati</taxon>
        <taxon>Pseudomonadota</taxon>
        <taxon>Alphaproteobacteria</taxon>
        <taxon>Rhodobacterales</taxon>
        <taxon>Roseobacteraceae</taxon>
        <taxon>Antarctobacter</taxon>
    </lineage>
</organism>
<sequence>MNSRKMLRSKLVRFRTRDDGNITIFSVMMALLILVISGAAVDIMRFEATRAVLQTNMDRAVLAAADLDQVQTSDAVVADYMAKAGMDHVLSGSQITHGANHRTVRAWGETTIPTFFLKMSGYDELTPPAVSVAEEMISNVEISLVLDISGSMRYNDRMTKLKPAAQAFVSKVMTDQTEGVTTLNLVPFAGQVNPGDILFDYFRGERPKQKQNNGWGNGDQDAPGNSLCNNNAENYDEGLADPSCSDGSDPTSVANGHFPTWGNDISNIVLYFDTDGDDIYNRAHKIEDFPDDGPRDADDFFKGAVAYMIAHDNQITDPSQFLGISIKGGKEKTRYFQVKGDQNGTESDLGPTKNNGKIPGDTFDYGDIDYDAWEASYVSPNPEPDPDAETTEPDPVNINMPGSCIEIYNAEFDTTEMPQSDDYVPHFMFWPIETSVMDWGWCPGEDTAIQYYSDDKDSLIQFIGDMRMHDGTGTQYGMKYGLALLDPNNRDEVSHLIANGLVASRFEGRPIDWHDPETEKYIVLMTDGQTTDQFRPNDPRDPLNGETELQVQGGGSYYTLTSQSTNVTNLQKQCNLAKANGVTVFTIAFETSSSAADDMRQCASSDSHFFYVYGDEIEDTFDTIARQINNLRLIQ</sequence>
<feature type="region of interest" description="Disordered" evidence="1">
    <location>
        <begin position="208"/>
        <end position="251"/>
    </location>
</feature>
<dbReference type="InterPro" id="IPR036465">
    <property type="entry name" value="vWFA_dom_sf"/>
</dbReference>
<dbReference type="EMBL" id="CP022540">
    <property type="protein sequence ID" value="ASP20882.1"/>
    <property type="molecule type" value="Genomic_DNA"/>
</dbReference>
<dbReference type="Gene3D" id="3.40.50.410">
    <property type="entry name" value="von Willebrand factor, type A domain"/>
    <property type="match status" value="2"/>
</dbReference>
<dbReference type="RefSeq" id="WP_094034880.1">
    <property type="nucleotide sequence ID" value="NZ_CP022540.1"/>
</dbReference>
<evidence type="ECO:0000259" key="3">
    <source>
        <dbReference type="Pfam" id="PF13400"/>
    </source>
</evidence>
<dbReference type="Proteomes" id="UP000203589">
    <property type="component" value="Chromosome"/>
</dbReference>
<protein>
    <submittedName>
        <fullName evidence="4">von Willebrand factor type A domain protein</fullName>
    </submittedName>
</protein>
<feature type="transmembrane region" description="Helical" evidence="2">
    <location>
        <begin position="21"/>
        <end position="41"/>
    </location>
</feature>
<evidence type="ECO:0000256" key="2">
    <source>
        <dbReference type="SAM" id="Phobius"/>
    </source>
</evidence>
<dbReference type="KEGG" id="aht:ANTHELSMS3_02204"/>
<dbReference type="InterPro" id="IPR028087">
    <property type="entry name" value="Tad_N"/>
</dbReference>
<evidence type="ECO:0000256" key="1">
    <source>
        <dbReference type="SAM" id="MobiDB-lite"/>
    </source>
</evidence>
<gene>
    <name evidence="4" type="ORF">ANTHELSMS3_02204</name>
</gene>